<proteinExistence type="inferred from homology"/>
<dbReference type="Gene3D" id="3.40.50.300">
    <property type="entry name" value="P-loop containing nucleotide triphosphate hydrolases"/>
    <property type="match status" value="1"/>
</dbReference>
<keyword evidence="6" id="KW-0539">Nucleus</keyword>
<dbReference type="GO" id="GO:0031267">
    <property type="term" value="F:small GTPase binding"/>
    <property type="evidence" value="ECO:0007669"/>
    <property type="project" value="InterPro"/>
</dbReference>
<comment type="similarity">
    <text evidence="2">Belongs to the importin beta family.</text>
</comment>
<keyword evidence="12" id="KW-1185">Reference proteome</keyword>
<dbReference type="InterPro" id="IPR005225">
    <property type="entry name" value="Small_GTP-bd"/>
</dbReference>
<dbReference type="GO" id="GO:0005829">
    <property type="term" value="C:cytosol"/>
    <property type="evidence" value="ECO:0007669"/>
    <property type="project" value="TreeGrafter"/>
</dbReference>
<dbReference type="GO" id="GO:0046872">
    <property type="term" value="F:metal ion binding"/>
    <property type="evidence" value="ECO:0007669"/>
    <property type="project" value="UniProtKB-KW"/>
</dbReference>
<evidence type="ECO:0000256" key="2">
    <source>
        <dbReference type="ARBA" id="ARBA00007991"/>
    </source>
</evidence>
<dbReference type="InterPro" id="IPR006689">
    <property type="entry name" value="Small_GTPase_ARF/SAR"/>
</dbReference>
<evidence type="ECO:0000256" key="8">
    <source>
        <dbReference type="PIRSR" id="PIRSR606689-2"/>
    </source>
</evidence>
<dbReference type="EMBL" id="JAPDMZ010000201">
    <property type="protein sequence ID" value="KAK0546238.1"/>
    <property type="molecule type" value="Genomic_DNA"/>
</dbReference>
<evidence type="ECO:0000256" key="1">
    <source>
        <dbReference type="ARBA" id="ARBA00004123"/>
    </source>
</evidence>
<feature type="domain" description="Importin N-terminal" evidence="10">
    <location>
        <begin position="222"/>
        <end position="301"/>
    </location>
</feature>
<dbReference type="PROSITE" id="PS51417">
    <property type="entry name" value="ARF"/>
    <property type="match status" value="1"/>
</dbReference>
<dbReference type="InterPro" id="IPR027417">
    <property type="entry name" value="P-loop_NTPase"/>
</dbReference>
<evidence type="ECO:0000256" key="5">
    <source>
        <dbReference type="ARBA" id="ARBA00023134"/>
    </source>
</evidence>
<evidence type="ECO:0000259" key="10">
    <source>
        <dbReference type="PROSITE" id="PS50166"/>
    </source>
</evidence>
<dbReference type="Pfam" id="PF03810">
    <property type="entry name" value="IBN_N"/>
    <property type="match status" value="1"/>
</dbReference>
<gene>
    <name evidence="11" type="ORF">OC846_005357</name>
</gene>
<comment type="subcellular location">
    <subcellularLocation>
        <location evidence="1">Nucleus</location>
    </subcellularLocation>
</comment>
<evidence type="ECO:0000313" key="11">
    <source>
        <dbReference type="EMBL" id="KAK0546238.1"/>
    </source>
</evidence>
<dbReference type="Gene3D" id="1.25.10.10">
    <property type="entry name" value="Leucine-rich Repeat Variant"/>
    <property type="match status" value="1"/>
</dbReference>
<evidence type="ECO:0000256" key="9">
    <source>
        <dbReference type="SAM" id="MobiDB-lite"/>
    </source>
</evidence>
<dbReference type="Proteomes" id="UP001176517">
    <property type="component" value="Unassembled WGS sequence"/>
</dbReference>
<evidence type="ECO:0000256" key="4">
    <source>
        <dbReference type="ARBA" id="ARBA00022741"/>
    </source>
</evidence>
<keyword evidence="8" id="KW-0460">Magnesium</keyword>
<dbReference type="PROSITE" id="PS50166">
    <property type="entry name" value="IMPORTIN_B_NT"/>
    <property type="match status" value="1"/>
</dbReference>
<keyword evidence="8" id="KW-0479">Metal-binding</keyword>
<evidence type="ECO:0000313" key="12">
    <source>
        <dbReference type="Proteomes" id="UP001176517"/>
    </source>
</evidence>
<dbReference type="SMART" id="SM00177">
    <property type="entry name" value="ARF"/>
    <property type="match status" value="1"/>
</dbReference>
<feature type="binding site" evidence="7">
    <location>
        <begin position="27"/>
        <end position="34"/>
    </location>
    <ligand>
        <name>GTP</name>
        <dbReference type="ChEBI" id="CHEBI:37565"/>
    </ligand>
</feature>
<evidence type="ECO:0000256" key="7">
    <source>
        <dbReference type="PIRSR" id="PIRSR606689-1"/>
    </source>
</evidence>
<feature type="binding site" evidence="7">
    <location>
        <position position="74"/>
    </location>
    <ligand>
        <name>GTP</name>
        <dbReference type="ChEBI" id="CHEBI:37565"/>
    </ligand>
</feature>
<dbReference type="GO" id="GO:0005635">
    <property type="term" value="C:nuclear envelope"/>
    <property type="evidence" value="ECO:0007669"/>
    <property type="project" value="TreeGrafter"/>
</dbReference>
<dbReference type="NCBIfam" id="TIGR00231">
    <property type="entry name" value="small_GTP"/>
    <property type="match status" value="1"/>
</dbReference>
<keyword evidence="4 7" id="KW-0547">Nucleotide-binding</keyword>
<keyword evidence="5 7" id="KW-0342">GTP-binding</keyword>
<evidence type="ECO:0000256" key="6">
    <source>
        <dbReference type="ARBA" id="ARBA00023242"/>
    </source>
</evidence>
<dbReference type="SMART" id="SM00913">
    <property type="entry name" value="IBN_N"/>
    <property type="match status" value="1"/>
</dbReference>
<dbReference type="InterPro" id="IPR011989">
    <property type="entry name" value="ARM-like"/>
</dbReference>
<organism evidence="11 12">
    <name type="scientific">Tilletia horrida</name>
    <dbReference type="NCBI Taxonomy" id="155126"/>
    <lineage>
        <taxon>Eukaryota</taxon>
        <taxon>Fungi</taxon>
        <taxon>Dikarya</taxon>
        <taxon>Basidiomycota</taxon>
        <taxon>Ustilaginomycotina</taxon>
        <taxon>Exobasidiomycetes</taxon>
        <taxon>Tilletiales</taxon>
        <taxon>Tilletiaceae</taxon>
        <taxon>Tilletia</taxon>
    </lineage>
</organism>
<dbReference type="GO" id="GO:0006606">
    <property type="term" value="P:protein import into nucleus"/>
    <property type="evidence" value="ECO:0007669"/>
    <property type="project" value="TreeGrafter"/>
</dbReference>
<dbReference type="GO" id="GO:0003924">
    <property type="term" value="F:GTPase activity"/>
    <property type="evidence" value="ECO:0007669"/>
    <property type="project" value="InterPro"/>
</dbReference>
<dbReference type="InterPro" id="IPR001494">
    <property type="entry name" value="Importin-beta_N"/>
</dbReference>
<dbReference type="PANTHER" id="PTHR10997">
    <property type="entry name" value="IMPORTIN-7, 8, 11"/>
    <property type="match status" value="1"/>
</dbReference>
<protein>
    <recommendedName>
        <fullName evidence="10">Importin N-terminal domain-containing protein</fullName>
    </recommendedName>
</protein>
<feature type="region of interest" description="Disordered" evidence="9">
    <location>
        <begin position="1277"/>
        <end position="1297"/>
    </location>
</feature>
<name>A0AAN6GLY8_9BASI</name>
<accession>A0AAN6GLY8</accession>
<dbReference type="SUPFAM" id="SSF48371">
    <property type="entry name" value="ARM repeat"/>
    <property type="match status" value="1"/>
</dbReference>
<keyword evidence="3" id="KW-0813">Transport</keyword>
<dbReference type="Pfam" id="PF25758">
    <property type="entry name" value="TPR_IPO11"/>
    <property type="match status" value="1"/>
</dbReference>
<dbReference type="GO" id="GO:0005525">
    <property type="term" value="F:GTP binding"/>
    <property type="evidence" value="ECO:0007669"/>
    <property type="project" value="UniProtKB-KW"/>
</dbReference>
<dbReference type="SUPFAM" id="SSF52540">
    <property type="entry name" value="P-loop containing nucleoside triphosphate hydrolases"/>
    <property type="match status" value="1"/>
</dbReference>
<dbReference type="InterPro" id="IPR058669">
    <property type="entry name" value="TPR_IPO7/11-like"/>
</dbReference>
<evidence type="ECO:0000256" key="3">
    <source>
        <dbReference type="ARBA" id="ARBA00022448"/>
    </source>
</evidence>
<dbReference type="Pfam" id="PF00025">
    <property type="entry name" value="Arf"/>
    <property type="match status" value="1"/>
</dbReference>
<dbReference type="InterPro" id="IPR016024">
    <property type="entry name" value="ARM-type_fold"/>
</dbReference>
<feature type="binding site" evidence="8">
    <location>
        <position position="34"/>
    </location>
    <ligand>
        <name>Mg(2+)</name>
        <dbReference type="ChEBI" id="CHEBI:18420"/>
    </ligand>
</feature>
<comment type="caution">
    <text evidence="11">The sequence shown here is derived from an EMBL/GenBank/DDBJ whole genome shotgun (WGS) entry which is preliminary data.</text>
</comment>
<sequence length="1380" mass="149051">MATFVDWVLSFFRGLFSSKHLEICVVGLQSAGKTSLVNLLSSGQFSEEVVPTVGFNMRKVRNGNTTIKVWDIGGQPRYRTLWSRYCSGVSAIVFVVDSSLPIGPTSYPSSMVTPAPPSSALAIPDPADGSTAAPVVDPWLIAKEELHALLERPSLAGIPLLVLATKNDIKGAASVEEVIRVIMAAREPAGHDAVVVPPLKPDALVETLLLASEPSPSALHRADSILTTWERTEPTFCPLLLALAFDTSSSASLPTRIGAIIRLKNVCDKFWRPRVVSRVQFSIPDDVKAHVRQTLLERTLAEPDRTIALQATVAISKVARTDFPMQWPNLFEYLQTRMIQAHHALQTSAPGADEQQHRLTLLRAAETTARSLKVLASAKLLAGKLRMTESNLPIMPAGSASIDLDILGAWASTPFLIERIRTTHLLLKCLTHLAVADMGIITARTSTTTTTVSRIQTGDTATHSGSNSNAAQTTTDTNLAQAFFRSMPMFLQQIFDLRSALVSALLSPQTRASNARTTLRPLLATLTKHLTAFSKLFLALIERDKSKAARWDGWAEVILWYWARAAEYEPQPGRAQGNGTSTAGIGSEMDDIAEEEEDPDADAGTLASADSGSATLRPARFTIHALVLLRLTLSELKRPGTVVPSSASALLSEAFLSSVLDTVLSRHILLTRAALREWMADPESWVIVEGKGAQEVSTPADASAGDEVEVRHAAERLLLGIVLANKAAAERVWQLFAEEASSVEGSGPPTSAQAFNLTAVLRRDAIYNALGYVTPYLPDPDARVSVAVRRLLPEASLLPSGTASSWSSIAVRAAIPSDAPSTWLLIRRRILILLDSWSERLGSEELAASFPVILSLMQPGQPQRTDLAVRLTAAGTLWQLVDTPEFKPEMFSPHVEDALRLLCGLIVSADGDEGELQDLSSIRTCTRTLALITERMGPNVAPHVPTLAALIPALWERDDEQCKIRPGVLVFLGRLLSALALVIPAEESTTATTTTRSQLEELHRLAAHLIEQSLQPSMAPLLGIDALHLWSRALSSTPYMTPPLYNLLRLAPALISSPDYTQHVCNVFSSSALLAPFEVVIGDGTSPGPGEAIWKEVAGILADETSEGVTFALKVVDEVVQTMGMAQNGSTAGAHANAWAEIVVRSGLAHALLGATLHFKESAVIGTAFISAIARIAVTTQRGIFLQILRDSASRLAASFGSQSSAEAFTTAAKRLVRLFCERFENMASRHRRRLVALGLAKMVEDADPSANAEDLCFYEALPEMVTLWMEVLEDEKERQGAGGQEGGLRPSSPLDTIGEDIDDVEWLEDDVAGTTSPEAARWTNLRAMDPARSGAFAAVLARVLNQAQTQFGGWFGEAMARVDPLVLEILTRDLQVLQK</sequence>
<feature type="binding site" evidence="8">
    <location>
        <position position="52"/>
    </location>
    <ligand>
        <name>Mg(2+)</name>
        <dbReference type="ChEBI" id="CHEBI:18420"/>
    </ligand>
</feature>
<reference evidence="11" key="1">
    <citation type="journal article" date="2023" name="PhytoFront">
        <title>Draft Genome Resources of Seven Strains of Tilletia horrida, Causal Agent of Kernel Smut of Rice.</title>
        <authorList>
            <person name="Khanal S."/>
            <person name="Antony Babu S."/>
            <person name="Zhou X.G."/>
        </authorList>
    </citation>
    <scope>NUCLEOTIDE SEQUENCE</scope>
    <source>
        <strain evidence="11">TX6</strain>
    </source>
</reference>
<dbReference type="PANTHER" id="PTHR10997:SF7">
    <property type="entry name" value="IMPORTIN-11"/>
    <property type="match status" value="1"/>
</dbReference>